<evidence type="ECO:0000313" key="2">
    <source>
        <dbReference type="Proteomes" id="UP000028999"/>
    </source>
</evidence>
<name>A0A078ITW8_BRANA</name>
<accession>A0A078ITW8</accession>
<gene>
    <name evidence="1" type="primary">BnaA05g35910D</name>
    <name evidence="1" type="ORF">GSBRNA2T00010320001</name>
</gene>
<dbReference type="AlphaFoldDB" id="A0A078ITW8"/>
<proteinExistence type="predicted"/>
<evidence type="ECO:0000313" key="1">
    <source>
        <dbReference type="EMBL" id="CDY53281.1"/>
    </source>
</evidence>
<keyword evidence="2" id="KW-1185">Reference proteome</keyword>
<dbReference type="EMBL" id="LK033183">
    <property type="protein sequence ID" value="CDY53281.1"/>
    <property type="molecule type" value="Genomic_DNA"/>
</dbReference>
<feature type="non-terminal residue" evidence="1">
    <location>
        <position position="18"/>
    </location>
</feature>
<dbReference type="Proteomes" id="UP000028999">
    <property type="component" value="Unassembled WGS sequence"/>
</dbReference>
<organism evidence="1 2">
    <name type="scientific">Brassica napus</name>
    <name type="common">Rape</name>
    <dbReference type="NCBI Taxonomy" id="3708"/>
    <lineage>
        <taxon>Eukaryota</taxon>
        <taxon>Viridiplantae</taxon>
        <taxon>Streptophyta</taxon>
        <taxon>Embryophyta</taxon>
        <taxon>Tracheophyta</taxon>
        <taxon>Spermatophyta</taxon>
        <taxon>Magnoliopsida</taxon>
        <taxon>eudicotyledons</taxon>
        <taxon>Gunneridae</taxon>
        <taxon>Pentapetalae</taxon>
        <taxon>rosids</taxon>
        <taxon>malvids</taxon>
        <taxon>Brassicales</taxon>
        <taxon>Brassicaceae</taxon>
        <taxon>Brassiceae</taxon>
        <taxon>Brassica</taxon>
    </lineage>
</organism>
<reference evidence="1 2" key="1">
    <citation type="journal article" date="2014" name="Science">
        <title>Plant genetics. Early allopolyploid evolution in the post-Neolithic Brassica napus oilseed genome.</title>
        <authorList>
            <person name="Chalhoub B."/>
            <person name="Denoeud F."/>
            <person name="Liu S."/>
            <person name="Parkin I.A."/>
            <person name="Tang H."/>
            <person name="Wang X."/>
            <person name="Chiquet J."/>
            <person name="Belcram H."/>
            <person name="Tong C."/>
            <person name="Samans B."/>
            <person name="Correa M."/>
            <person name="Da Silva C."/>
            <person name="Just J."/>
            <person name="Falentin C."/>
            <person name="Koh C.S."/>
            <person name="Le Clainche I."/>
            <person name="Bernard M."/>
            <person name="Bento P."/>
            <person name="Noel B."/>
            <person name="Labadie K."/>
            <person name="Alberti A."/>
            <person name="Charles M."/>
            <person name="Arnaud D."/>
            <person name="Guo H."/>
            <person name="Daviaud C."/>
            <person name="Alamery S."/>
            <person name="Jabbari K."/>
            <person name="Zhao M."/>
            <person name="Edger P.P."/>
            <person name="Chelaifa H."/>
            <person name="Tack D."/>
            <person name="Lassalle G."/>
            <person name="Mestiri I."/>
            <person name="Schnel N."/>
            <person name="Le Paslier M.C."/>
            <person name="Fan G."/>
            <person name="Renault V."/>
            <person name="Bayer P.E."/>
            <person name="Golicz A.A."/>
            <person name="Manoli S."/>
            <person name="Lee T.H."/>
            <person name="Thi V.H."/>
            <person name="Chalabi S."/>
            <person name="Hu Q."/>
            <person name="Fan C."/>
            <person name="Tollenaere R."/>
            <person name="Lu Y."/>
            <person name="Battail C."/>
            <person name="Shen J."/>
            <person name="Sidebottom C.H."/>
            <person name="Wang X."/>
            <person name="Canaguier A."/>
            <person name="Chauveau A."/>
            <person name="Berard A."/>
            <person name="Deniot G."/>
            <person name="Guan M."/>
            <person name="Liu Z."/>
            <person name="Sun F."/>
            <person name="Lim Y.P."/>
            <person name="Lyons E."/>
            <person name="Town C.D."/>
            <person name="Bancroft I."/>
            <person name="Wang X."/>
            <person name="Meng J."/>
            <person name="Ma J."/>
            <person name="Pires J.C."/>
            <person name="King G.J."/>
            <person name="Brunel D."/>
            <person name="Delourme R."/>
            <person name="Renard M."/>
            <person name="Aury J.M."/>
            <person name="Adams K.L."/>
            <person name="Batley J."/>
            <person name="Snowdon R.J."/>
            <person name="Tost J."/>
            <person name="Edwards D."/>
            <person name="Zhou Y."/>
            <person name="Hua W."/>
            <person name="Sharpe A.G."/>
            <person name="Paterson A.H."/>
            <person name="Guan C."/>
            <person name="Wincker P."/>
        </authorList>
    </citation>
    <scope>NUCLEOTIDE SEQUENCE [LARGE SCALE GENOMIC DNA]</scope>
    <source>
        <strain evidence="2">cv. Darmor-bzh</strain>
    </source>
</reference>
<sequence length="18" mass="2152">MGSRWFRVRAVLSFVRSP</sequence>
<protein>
    <submittedName>
        <fullName evidence="1">BnaA05g35910D protein</fullName>
    </submittedName>
</protein>
<dbReference type="PaxDb" id="3708-A0A078ITW8"/>